<evidence type="ECO:0000313" key="1">
    <source>
        <dbReference type="EMBL" id="KAF2463987.1"/>
    </source>
</evidence>
<evidence type="ECO:0000313" key="2">
    <source>
        <dbReference type="Proteomes" id="UP000799755"/>
    </source>
</evidence>
<dbReference type="Proteomes" id="UP000799755">
    <property type="component" value="Unassembled WGS sequence"/>
</dbReference>
<dbReference type="EMBL" id="MU003542">
    <property type="protein sequence ID" value="KAF2463987.1"/>
    <property type="molecule type" value="Genomic_DNA"/>
</dbReference>
<reference evidence="1" key="1">
    <citation type="journal article" date="2020" name="Stud. Mycol.">
        <title>101 Dothideomycetes genomes: a test case for predicting lifestyles and emergence of pathogens.</title>
        <authorList>
            <person name="Haridas S."/>
            <person name="Albert R."/>
            <person name="Binder M."/>
            <person name="Bloem J."/>
            <person name="Labutti K."/>
            <person name="Salamov A."/>
            <person name="Andreopoulos B."/>
            <person name="Baker S."/>
            <person name="Barry K."/>
            <person name="Bills G."/>
            <person name="Bluhm B."/>
            <person name="Cannon C."/>
            <person name="Castanera R."/>
            <person name="Culley D."/>
            <person name="Daum C."/>
            <person name="Ezra D."/>
            <person name="Gonzalez J."/>
            <person name="Henrissat B."/>
            <person name="Kuo A."/>
            <person name="Liang C."/>
            <person name="Lipzen A."/>
            <person name="Lutzoni F."/>
            <person name="Magnuson J."/>
            <person name="Mondo S."/>
            <person name="Nolan M."/>
            <person name="Ohm R."/>
            <person name="Pangilinan J."/>
            <person name="Park H.-J."/>
            <person name="Ramirez L."/>
            <person name="Alfaro M."/>
            <person name="Sun H."/>
            <person name="Tritt A."/>
            <person name="Yoshinaga Y."/>
            <person name="Zwiers L.-H."/>
            <person name="Turgeon B."/>
            <person name="Goodwin S."/>
            <person name="Spatafora J."/>
            <person name="Crous P."/>
            <person name="Grigoriev I."/>
        </authorList>
    </citation>
    <scope>NUCLEOTIDE SEQUENCE</scope>
    <source>
        <strain evidence="1">ATCC 200398</strain>
    </source>
</reference>
<accession>A0ACB6QCZ4</accession>
<proteinExistence type="predicted"/>
<protein>
    <submittedName>
        <fullName evidence="1">Uncharacterized protein</fullName>
    </submittedName>
</protein>
<organism evidence="1 2">
    <name type="scientific">Lindgomyces ingoldianus</name>
    <dbReference type="NCBI Taxonomy" id="673940"/>
    <lineage>
        <taxon>Eukaryota</taxon>
        <taxon>Fungi</taxon>
        <taxon>Dikarya</taxon>
        <taxon>Ascomycota</taxon>
        <taxon>Pezizomycotina</taxon>
        <taxon>Dothideomycetes</taxon>
        <taxon>Pleosporomycetidae</taxon>
        <taxon>Pleosporales</taxon>
        <taxon>Lindgomycetaceae</taxon>
        <taxon>Lindgomyces</taxon>
    </lineage>
</organism>
<sequence length="161" mass="17061">MFFEATATLLFLSIFLSEALAAPAGSKHNIYLVKCEPNECPIGLCDPGEFTIMGAALFRNGPVTSGTRVTKPDVFTEVSGYRSQWEGAKRTVRMGTDGTLTSNISSGAAALAKGQIAGDATLGSEPFTCFKDGSTKFTISRDGDAYTCTTSYWCPSVDVSI</sequence>
<comment type="caution">
    <text evidence="1">The sequence shown here is derived from an EMBL/GenBank/DDBJ whole genome shotgun (WGS) entry which is preliminary data.</text>
</comment>
<keyword evidence="2" id="KW-1185">Reference proteome</keyword>
<name>A0ACB6QCZ4_9PLEO</name>
<gene>
    <name evidence="1" type="ORF">BDR25DRAFT_307462</name>
</gene>